<accession>A0A0E1VU26</accession>
<proteinExistence type="predicted"/>
<organism evidence="1">
    <name type="scientific">Burkholderia pseudomallei 1710a</name>
    <dbReference type="NCBI Taxonomy" id="320371"/>
    <lineage>
        <taxon>Bacteria</taxon>
        <taxon>Pseudomonadati</taxon>
        <taxon>Pseudomonadota</taxon>
        <taxon>Betaproteobacteria</taxon>
        <taxon>Burkholderiales</taxon>
        <taxon>Burkholderiaceae</taxon>
        <taxon>Burkholderia</taxon>
        <taxon>pseudomallei group</taxon>
    </lineage>
</organism>
<sequence>MVCERIIANPDWKRQEHRYRTKNLEPERHSWRFPIQALGGAHLRGWGLKLSSDFWCRSADR</sequence>
<name>A0A0E1VU26_BURPE</name>
<dbReference type="Proteomes" id="UP000001812">
    <property type="component" value="Chromosome II"/>
</dbReference>
<gene>
    <name evidence="1" type="ORF">BURPS1710A_A0779</name>
</gene>
<evidence type="ECO:0000313" key="1">
    <source>
        <dbReference type="EMBL" id="EET03491.1"/>
    </source>
</evidence>
<protein>
    <submittedName>
        <fullName evidence="1">Uncharacterized protein</fullName>
    </submittedName>
</protein>
<dbReference type="EMBL" id="CM000833">
    <property type="protein sequence ID" value="EET03491.1"/>
    <property type="molecule type" value="Genomic_DNA"/>
</dbReference>
<dbReference type="HOGENOM" id="CLU_2913630_0_0_4"/>
<reference evidence="1" key="1">
    <citation type="submission" date="2009-05" db="EMBL/GenBank/DDBJ databases">
        <authorList>
            <person name="Harkins D.M."/>
            <person name="DeShazer D."/>
            <person name="Woods D.E."/>
            <person name="Brinkac L.M."/>
            <person name="Brown K.A."/>
            <person name="Hung G.C."/>
            <person name="Tuanyok A."/>
            <person name="Zhang B."/>
            <person name="Nierman W.C."/>
        </authorList>
    </citation>
    <scope>NUCLEOTIDE SEQUENCE [LARGE SCALE GENOMIC DNA]</scope>
    <source>
        <strain evidence="1">1710a</strain>
    </source>
</reference>
<dbReference type="AlphaFoldDB" id="A0A0E1VU26"/>